<proteinExistence type="predicted"/>
<organism evidence="1">
    <name type="scientific">viral metagenome</name>
    <dbReference type="NCBI Taxonomy" id="1070528"/>
    <lineage>
        <taxon>unclassified sequences</taxon>
        <taxon>metagenomes</taxon>
        <taxon>organismal metagenomes</taxon>
    </lineage>
</organism>
<dbReference type="AlphaFoldDB" id="A0A6C0DQJ5"/>
<protein>
    <submittedName>
        <fullName evidence="1">Uncharacterized protein</fullName>
    </submittedName>
</protein>
<accession>A0A6C0DQJ5</accession>
<reference evidence="1" key="1">
    <citation type="journal article" date="2020" name="Nature">
        <title>Giant virus diversity and host interactions through global metagenomics.</title>
        <authorList>
            <person name="Schulz F."/>
            <person name="Roux S."/>
            <person name="Paez-Espino D."/>
            <person name="Jungbluth S."/>
            <person name="Walsh D.A."/>
            <person name="Denef V.J."/>
            <person name="McMahon K.D."/>
            <person name="Konstantinidis K.T."/>
            <person name="Eloe-Fadrosh E.A."/>
            <person name="Kyrpides N.C."/>
            <person name="Woyke T."/>
        </authorList>
    </citation>
    <scope>NUCLEOTIDE SEQUENCE</scope>
    <source>
        <strain evidence="1">GVMAG-M-3300023174-49</strain>
    </source>
</reference>
<sequence>MYSSQELMIDIQTIQNDFHTLAYLYDSNNIPSFIIKKQFRSLVNQGSNTSEVVKRSLAKMKPTEREHFIKKQIELWDF</sequence>
<name>A0A6C0DQJ5_9ZZZZ</name>
<dbReference type="EMBL" id="MN739662">
    <property type="protein sequence ID" value="QHT19136.1"/>
    <property type="molecule type" value="Genomic_DNA"/>
</dbReference>
<evidence type="ECO:0000313" key="1">
    <source>
        <dbReference type="EMBL" id="QHT19136.1"/>
    </source>
</evidence>